<dbReference type="Proteomes" id="UP000008043">
    <property type="component" value="Chromosome"/>
</dbReference>
<dbReference type="HOGENOM" id="CLU_066012_0_0_11"/>
<evidence type="ECO:0000313" key="3">
    <source>
        <dbReference type="Proteomes" id="UP000008043"/>
    </source>
</evidence>
<name>K4QSY0_STRDJ</name>
<dbReference type="EMBL" id="HE971709">
    <property type="protein sequence ID" value="CCK25436.1"/>
    <property type="molecule type" value="Genomic_DNA"/>
</dbReference>
<accession>K4QSY0</accession>
<protein>
    <recommendedName>
        <fullName evidence="1">Effector-associated domain-containing protein</fullName>
    </recommendedName>
</protein>
<evidence type="ECO:0000313" key="2">
    <source>
        <dbReference type="EMBL" id="CCK25436.1"/>
    </source>
</evidence>
<dbReference type="PATRIC" id="fig|1214101.3.peg.1069"/>
<organism evidence="2 3">
    <name type="scientific">Streptomyces davaonensis (strain DSM 101723 / JCM 4913 / KCC S-0913 / 768)</name>
    <dbReference type="NCBI Taxonomy" id="1214101"/>
    <lineage>
        <taxon>Bacteria</taxon>
        <taxon>Bacillati</taxon>
        <taxon>Actinomycetota</taxon>
        <taxon>Actinomycetes</taxon>
        <taxon>Kitasatosporales</taxon>
        <taxon>Streptomycetaceae</taxon>
        <taxon>Streptomyces</taxon>
    </lineage>
</organism>
<sequence>MGLDAYEAGAHWALDGPVSDALRFADWFLDRGVPPERITALLSAPPGRPGAVPEVPYEVLGADRATVHNTLLRTVAAAQSELLWVVWGGHGVVDVEGRRRLFYADATESDPLNVDFDALLAYYRAAPRHPRQIWLVDACQQLHNPWRARRHLPREDYGTPMPRTARDQAVLFAARPGEAATNLSGAGTGLFSREALAVLTDDKTIGTAWPPDPALLMDRLRDRFTRLRAEGLAAQTPTYVWSRTWDGDEGQLLSRGRPEPDGAVSPDLTPDRLRTLTDALLAVEEFVEPQGREEILGLLRIGVRAAVPRHSRPRLDTISILRTCARRPGALRELGEAVLLCAGGSAESERVHRLIVEGG</sequence>
<dbReference type="InterPro" id="IPR045431">
    <property type="entry name" value="EAD2"/>
</dbReference>
<dbReference type="AlphaFoldDB" id="K4QSY0"/>
<dbReference type="Pfam" id="PF19956">
    <property type="entry name" value="EAD2"/>
    <property type="match status" value="1"/>
</dbReference>
<feature type="domain" description="Effector-associated" evidence="1">
    <location>
        <begin position="277"/>
        <end position="355"/>
    </location>
</feature>
<dbReference type="STRING" id="1214101.BN159_1057"/>
<proteinExistence type="predicted"/>
<dbReference type="KEGG" id="sdv:BN159_1057"/>
<reference evidence="2 3" key="1">
    <citation type="journal article" date="2012" name="J. Bacteriol.">
        <title>Genome sequence of the bacterium Streptomyces davawensis JCM 4913 and heterologous production of the unique antibiotic roseoflavin.</title>
        <authorList>
            <person name="Jankowitsch F."/>
            <person name="Schwarz J."/>
            <person name="Ruckert C."/>
            <person name="Gust B."/>
            <person name="Szczepanowski R."/>
            <person name="Blom J."/>
            <person name="Pelzer S."/>
            <person name="Kalinowski J."/>
            <person name="Mack M."/>
        </authorList>
    </citation>
    <scope>NUCLEOTIDE SEQUENCE [LARGE SCALE GENOMIC DNA]</scope>
    <source>
        <strain evidence="3">DSM 101723 / JCM 4913 / KCC S-0913 / 768</strain>
    </source>
</reference>
<evidence type="ECO:0000259" key="1">
    <source>
        <dbReference type="Pfam" id="PF19956"/>
    </source>
</evidence>
<keyword evidence="3" id="KW-1185">Reference proteome</keyword>
<dbReference type="eggNOG" id="COG4249">
    <property type="taxonomic scope" value="Bacteria"/>
</dbReference>
<gene>
    <name evidence="2" type="ORF">BN159_1057</name>
</gene>